<dbReference type="InterPro" id="IPR020550">
    <property type="entry name" value="Inositol_monophosphatase_CS"/>
</dbReference>
<comment type="pathway">
    <text evidence="3">Polyol metabolism; myo-inositol biosynthesis; myo-inositol from D-glucose 6-phosphate: step 2/2.</text>
</comment>
<keyword evidence="16" id="KW-1185">Reference proteome</keyword>
<dbReference type="PANTHER" id="PTHR20854:SF4">
    <property type="entry name" value="INOSITOL-1-MONOPHOSPHATASE-RELATED"/>
    <property type="match status" value="1"/>
</dbReference>
<dbReference type="PROSITE" id="PS00629">
    <property type="entry name" value="IMP_1"/>
    <property type="match status" value="1"/>
</dbReference>
<dbReference type="InterPro" id="IPR000571">
    <property type="entry name" value="Znf_CCCH"/>
</dbReference>
<name>A0A2P6NID7_9EUKA</name>
<proteinExistence type="inferred from homology"/>
<comment type="similarity">
    <text evidence="4">Belongs to the inositol monophosphatase superfamily.</text>
</comment>
<dbReference type="GO" id="GO:0008270">
    <property type="term" value="F:zinc ion binding"/>
    <property type="evidence" value="ECO:0007669"/>
    <property type="project" value="UniProtKB-KW"/>
</dbReference>
<evidence type="ECO:0000256" key="12">
    <source>
        <dbReference type="PROSITE-ProRule" id="PRU00723"/>
    </source>
</evidence>
<evidence type="ECO:0000256" key="11">
    <source>
        <dbReference type="PIRSR" id="PIRSR600760-2"/>
    </source>
</evidence>
<dbReference type="EC" id="3.1.3.25" evidence="5"/>
<evidence type="ECO:0000259" key="14">
    <source>
        <dbReference type="PROSITE" id="PS50103"/>
    </source>
</evidence>
<reference evidence="15 16" key="1">
    <citation type="journal article" date="2018" name="Genome Biol. Evol.">
        <title>Multiple Roots of Fruiting Body Formation in Amoebozoa.</title>
        <authorList>
            <person name="Hillmann F."/>
            <person name="Forbes G."/>
            <person name="Novohradska S."/>
            <person name="Ferling I."/>
            <person name="Riege K."/>
            <person name="Groth M."/>
            <person name="Westermann M."/>
            <person name="Marz M."/>
            <person name="Spaller T."/>
            <person name="Winckler T."/>
            <person name="Schaap P."/>
            <person name="Glockner G."/>
        </authorList>
    </citation>
    <scope>NUCLEOTIDE SEQUENCE [LARGE SCALE GENOMIC DNA]</scope>
    <source>
        <strain evidence="15 16">Jena</strain>
    </source>
</reference>
<evidence type="ECO:0000256" key="5">
    <source>
        <dbReference type="ARBA" id="ARBA00013106"/>
    </source>
</evidence>
<evidence type="ECO:0000256" key="13">
    <source>
        <dbReference type="SAM" id="MobiDB-lite"/>
    </source>
</evidence>
<dbReference type="Gene3D" id="4.10.1000.10">
    <property type="entry name" value="Zinc finger, CCCH-type"/>
    <property type="match status" value="1"/>
</dbReference>
<evidence type="ECO:0000256" key="6">
    <source>
        <dbReference type="ARBA" id="ARBA00022723"/>
    </source>
</evidence>
<dbReference type="GO" id="GO:0007165">
    <property type="term" value="P:signal transduction"/>
    <property type="evidence" value="ECO:0007669"/>
    <property type="project" value="TreeGrafter"/>
</dbReference>
<gene>
    <name evidence="15" type="ORF">PROFUN_03856</name>
</gene>
<feature type="zinc finger region" description="C3H1-type" evidence="12">
    <location>
        <begin position="367"/>
        <end position="395"/>
    </location>
</feature>
<evidence type="ECO:0000256" key="7">
    <source>
        <dbReference type="ARBA" id="ARBA00022771"/>
    </source>
</evidence>
<evidence type="ECO:0000256" key="9">
    <source>
        <dbReference type="ARBA" id="ARBA00022833"/>
    </source>
</evidence>
<evidence type="ECO:0000256" key="4">
    <source>
        <dbReference type="ARBA" id="ARBA00009759"/>
    </source>
</evidence>
<protein>
    <recommendedName>
        <fullName evidence="5">inositol-phosphate phosphatase</fullName>
        <ecNumber evidence="5">3.1.3.25</ecNumber>
    </recommendedName>
</protein>
<dbReference type="GO" id="GO:0006020">
    <property type="term" value="P:inositol metabolic process"/>
    <property type="evidence" value="ECO:0007669"/>
    <property type="project" value="TreeGrafter"/>
</dbReference>
<evidence type="ECO:0000256" key="2">
    <source>
        <dbReference type="ARBA" id="ARBA00001946"/>
    </source>
</evidence>
<feature type="compositionally biased region" description="Basic and acidic residues" evidence="13">
    <location>
        <begin position="502"/>
        <end position="512"/>
    </location>
</feature>
<dbReference type="InterPro" id="IPR033942">
    <property type="entry name" value="IMPase"/>
</dbReference>
<keyword evidence="7 12" id="KW-0863">Zinc-finger</keyword>
<dbReference type="Gene3D" id="3.40.190.80">
    <property type="match status" value="1"/>
</dbReference>
<feature type="region of interest" description="Disordered" evidence="13">
    <location>
        <begin position="409"/>
        <end position="429"/>
    </location>
</feature>
<accession>A0A2P6NID7</accession>
<feature type="binding site" evidence="11">
    <location>
        <position position="98"/>
    </location>
    <ligand>
        <name>Mg(2+)</name>
        <dbReference type="ChEBI" id="CHEBI:18420"/>
        <label>1</label>
        <note>catalytic</note>
    </ligand>
</feature>
<keyword evidence="10 11" id="KW-0460">Magnesium</keyword>
<sequence>MNHTEYLDFAIELAREAGVNIRAAMVRPKNIEYKGLIDMVTNTDKEVEGRIISKIKEKYPSHKILAEESYTPQTAETNTTGSQYIFDDQPTWVVDPIDGTTNFVHGYIFVCISIALCINKKPIIGVVYNPILDELYTATKGGGAFLNGQSINVSKTTSVTHSVVSTNYGYDRTSEGADFMLGNVKSLLMNNVQSIRSEGSAAVALCLVAAGRTEAFYEFGIHPWDIAAGVLMIEEAGGVMLDPLDGSELHLESKRVLGATPGVADELMRLLKKTPVPNKYAVIFRRDDGSLDNHLWDDLWRIVRNGDIIEATVGPLLSEFDKQRGYKAWQGYHINVIEHYDATKDPFPAHVSMGATVVSTDSISNKEGERQPCRYMINLGQCHRGDECPFLHPKEEELKEIKRRWAEERTKTRKDRVEKGVDKHSHSGGSEASERALIFVRWLVDTFGVEKLSGGSGVLDIAAGKGQIAQFLAEAYGVNSTTVEPKIRHRSKTYARKLREKVKKERESREISRPPTTIHSMFDGHFMTNHGDLLKRSSVMIGMHSDEVTEPIVDAAIAAGVAFAVVPCCVFSSQNRHRRTRNGEEVTNTTTFIEYLSEKTEGVQTASLDFSGKNTVVFCKGKGE</sequence>
<evidence type="ECO:0000256" key="10">
    <source>
        <dbReference type="ARBA" id="ARBA00022842"/>
    </source>
</evidence>
<feature type="region of interest" description="Disordered" evidence="13">
    <location>
        <begin position="498"/>
        <end position="522"/>
    </location>
</feature>
<dbReference type="InParanoid" id="A0A2P6NID7"/>
<dbReference type="GO" id="GO:0008934">
    <property type="term" value="F:inositol monophosphate 1-phosphatase activity"/>
    <property type="evidence" value="ECO:0007669"/>
    <property type="project" value="InterPro"/>
</dbReference>
<feature type="binding site" evidence="11">
    <location>
        <position position="225"/>
    </location>
    <ligand>
        <name>Mg(2+)</name>
        <dbReference type="ChEBI" id="CHEBI:18420"/>
        <label>1</label>
        <note>catalytic</note>
    </ligand>
</feature>
<comment type="catalytic activity">
    <reaction evidence="1">
        <text>a myo-inositol phosphate + H2O = myo-inositol + phosphate</text>
        <dbReference type="Rhea" id="RHEA:24056"/>
        <dbReference type="ChEBI" id="CHEBI:15377"/>
        <dbReference type="ChEBI" id="CHEBI:17268"/>
        <dbReference type="ChEBI" id="CHEBI:43474"/>
        <dbReference type="ChEBI" id="CHEBI:84139"/>
        <dbReference type="EC" id="3.1.3.25"/>
    </reaction>
</comment>
<dbReference type="CDD" id="cd01639">
    <property type="entry name" value="IMPase"/>
    <property type="match status" value="1"/>
</dbReference>
<dbReference type="Gene3D" id="3.30.540.10">
    <property type="entry name" value="Fructose-1,6-Bisphosphatase, subunit A, domain 1"/>
    <property type="match status" value="1"/>
</dbReference>
<feature type="binding site" evidence="11">
    <location>
        <position position="97"/>
    </location>
    <ligand>
        <name>Mg(2+)</name>
        <dbReference type="ChEBI" id="CHEBI:18420"/>
        <label>1</label>
        <note>catalytic</note>
    </ligand>
</feature>
<dbReference type="PANTHER" id="PTHR20854">
    <property type="entry name" value="INOSITOL MONOPHOSPHATASE"/>
    <property type="match status" value="1"/>
</dbReference>
<evidence type="ECO:0000313" key="16">
    <source>
        <dbReference type="Proteomes" id="UP000241769"/>
    </source>
</evidence>
<dbReference type="STRING" id="1890364.A0A2P6NID7"/>
<dbReference type="SUPFAM" id="SSF56655">
    <property type="entry name" value="Carbohydrate phosphatase"/>
    <property type="match status" value="1"/>
</dbReference>
<evidence type="ECO:0000256" key="8">
    <source>
        <dbReference type="ARBA" id="ARBA00022801"/>
    </source>
</evidence>
<keyword evidence="8" id="KW-0378">Hydrolase</keyword>
<dbReference type="GO" id="GO:0046854">
    <property type="term" value="P:phosphatidylinositol phosphate biosynthetic process"/>
    <property type="evidence" value="ECO:0007669"/>
    <property type="project" value="InterPro"/>
</dbReference>
<feature type="compositionally biased region" description="Basic and acidic residues" evidence="13">
    <location>
        <begin position="409"/>
        <end position="425"/>
    </location>
</feature>
<dbReference type="EMBL" id="MDYQ01000078">
    <property type="protein sequence ID" value="PRP83701.1"/>
    <property type="molecule type" value="Genomic_DNA"/>
</dbReference>
<dbReference type="InterPro" id="IPR020583">
    <property type="entry name" value="Inositol_monoP_metal-BS"/>
</dbReference>
<comment type="caution">
    <text evidence="15">The sequence shown here is derived from an EMBL/GenBank/DDBJ whole genome shotgun (WGS) entry which is preliminary data.</text>
</comment>
<keyword evidence="6 11" id="KW-0479">Metal-binding</keyword>
<feature type="binding site" evidence="11">
    <location>
        <position position="67"/>
    </location>
    <ligand>
        <name>Mg(2+)</name>
        <dbReference type="ChEBI" id="CHEBI:18420"/>
        <label>1</label>
        <note>catalytic</note>
    </ligand>
</feature>
<dbReference type="PROSITE" id="PS50103">
    <property type="entry name" value="ZF_C3H1"/>
    <property type="match status" value="1"/>
</dbReference>
<feature type="domain" description="C3H1-type" evidence="14">
    <location>
        <begin position="367"/>
        <end position="395"/>
    </location>
</feature>
<evidence type="ECO:0000256" key="1">
    <source>
        <dbReference type="ARBA" id="ARBA00001033"/>
    </source>
</evidence>
<dbReference type="SUPFAM" id="SSF90229">
    <property type="entry name" value="CCCH zinc finger"/>
    <property type="match status" value="1"/>
</dbReference>
<dbReference type="PRINTS" id="PR00377">
    <property type="entry name" value="IMPHPHTASES"/>
</dbReference>
<comment type="cofactor">
    <cofactor evidence="2 11">
        <name>Mg(2+)</name>
        <dbReference type="ChEBI" id="CHEBI:18420"/>
    </cofactor>
</comment>
<dbReference type="OrthoDB" id="10254945at2759"/>
<dbReference type="InterPro" id="IPR000760">
    <property type="entry name" value="Inositol_monophosphatase-like"/>
</dbReference>
<dbReference type="PROSITE" id="PS00630">
    <property type="entry name" value="IMP_2"/>
    <property type="match status" value="1"/>
</dbReference>
<keyword evidence="9 12" id="KW-0862">Zinc</keyword>
<dbReference type="Proteomes" id="UP000241769">
    <property type="component" value="Unassembled WGS sequence"/>
</dbReference>
<dbReference type="FunFam" id="3.40.190.80:FF:000002">
    <property type="entry name" value="Inositol-1-monophosphatase"/>
    <property type="match status" value="1"/>
</dbReference>
<dbReference type="Pfam" id="PF00459">
    <property type="entry name" value="Inositol_P"/>
    <property type="match status" value="1"/>
</dbReference>
<dbReference type="AlphaFoldDB" id="A0A2P6NID7"/>
<dbReference type="InterPro" id="IPR036855">
    <property type="entry name" value="Znf_CCCH_sf"/>
</dbReference>
<dbReference type="FunFam" id="3.30.540.10:FF:000004">
    <property type="entry name" value="Inositol-1-monophosphatase"/>
    <property type="match status" value="1"/>
</dbReference>
<organism evidence="15 16">
    <name type="scientific">Planoprotostelium fungivorum</name>
    <dbReference type="NCBI Taxonomy" id="1890364"/>
    <lineage>
        <taxon>Eukaryota</taxon>
        <taxon>Amoebozoa</taxon>
        <taxon>Evosea</taxon>
        <taxon>Variosea</taxon>
        <taxon>Cavosteliida</taxon>
        <taxon>Cavosteliaceae</taxon>
        <taxon>Planoprotostelium</taxon>
    </lineage>
</organism>
<feature type="binding site" evidence="11">
    <location>
        <position position="95"/>
    </location>
    <ligand>
        <name>Mg(2+)</name>
        <dbReference type="ChEBI" id="CHEBI:18420"/>
        <label>1</label>
        <note>catalytic</note>
    </ligand>
</feature>
<evidence type="ECO:0000256" key="3">
    <source>
        <dbReference type="ARBA" id="ARBA00005152"/>
    </source>
</evidence>
<evidence type="ECO:0000313" key="15">
    <source>
        <dbReference type="EMBL" id="PRP83701.1"/>
    </source>
</evidence>